<feature type="region of interest" description="Disordered" evidence="5">
    <location>
        <begin position="23"/>
        <end position="51"/>
    </location>
</feature>
<evidence type="ECO:0000256" key="2">
    <source>
        <dbReference type="ARBA" id="ARBA00022679"/>
    </source>
</evidence>
<name>A0A8J7SUJ4_9RHOB</name>
<dbReference type="InterPro" id="IPR042203">
    <property type="entry name" value="Leu/Phe-tRNA_Trfase_C"/>
</dbReference>
<feature type="region of interest" description="Disordered" evidence="5">
    <location>
        <begin position="250"/>
        <end position="269"/>
    </location>
</feature>
<comment type="subcellular location">
    <subcellularLocation>
        <location evidence="4">Cytoplasm</location>
    </subcellularLocation>
</comment>
<evidence type="ECO:0000313" key="7">
    <source>
        <dbReference type="Proteomes" id="UP000619033"/>
    </source>
</evidence>
<dbReference type="InterPro" id="IPR016181">
    <property type="entry name" value="Acyl_CoA_acyltransferase"/>
</dbReference>
<gene>
    <name evidence="4" type="primary">aat</name>
    <name evidence="6" type="ORF">JI744_06200</name>
</gene>
<keyword evidence="1 4" id="KW-0963">Cytoplasm</keyword>
<comment type="caution">
    <text evidence="6">The sequence shown here is derived from an EMBL/GenBank/DDBJ whole genome shotgun (WGS) entry which is preliminary data.</text>
</comment>
<comment type="catalytic activity">
    <reaction evidence="4">
        <text>N-terminal L-arginyl-[protein] + L-leucyl-tRNA(Leu) = N-terminal L-leucyl-L-arginyl-[protein] + tRNA(Leu) + H(+)</text>
        <dbReference type="Rhea" id="RHEA:50416"/>
        <dbReference type="Rhea" id="RHEA-COMP:9613"/>
        <dbReference type="Rhea" id="RHEA-COMP:9622"/>
        <dbReference type="Rhea" id="RHEA-COMP:12672"/>
        <dbReference type="Rhea" id="RHEA-COMP:12673"/>
        <dbReference type="ChEBI" id="CHEBI:15378"/>
        <dbReference type="ChEBI" id="CHEBI:64719"/>
        <dbReference type="ChEBI" id="CHEBI:78442"/>
        <dbReference type="ChEBI" id="CHEBI:78494"/>
        <dbReference type="ChEBI" id="CHEBI:133044"/>
        <dbReference type="EC" id="2.3.2.6"/>
    </reaction>
</comment>
<keyword evidence="2 4" id="KW-0808">Transferase</keyword>
<dbReference type="EMBL" id="JAESVP010000003">
    <property type="protein sequence ID" value="MBL4927691.1"/>
    <property type="molecule type" value="Genomic_DNA"/>
</dbReference>
<evidence type="ECO:0000256" key="4">
    <source>
        <dbReference type="HAMAP-Rule" id="MF_00688"/>
    </source>
</evidence>
<dbReference type="Gene3D" id="3.30.70.3550">
    <property type="entry name" value="Leucyl/phenylalanyl-tRNA-protein transferase, N-terminal domain"/>
    <property type="match status" value="1"/>
</dbReference>
<dbReference type="EC" id="2.3.2.6" evidence="4"/>
<accession>A0A8J7SUJ4</accession>
<evidence type="ECO:0000256" key="5">
    <source>
        <dbReference type="SAM" id="MobiDB-lite"/>
    </source>
</evidence>
<comment type="catalytic activity">
    <reaction evidence="4">
        <text>N-terminal L-lysyl-[protein] + L-leucyl-tRNA(Leu) = N-terminal L-leucyl-L-lysyl-[protein] + tRNA(Leu) + H(+)</text>
        <dbReference type="Rhea" id="RHEA:12340"/>
        <dbReference type="Rhea" id="RHEA-COMP:9613"/>
        <dbReference type="Rhea" id="RHEA-COMP:9622"/>
        <dbReference type="Rhea" id="RHEA-COMP:12670"/>
        <dbReference type="Rhea" id="RHEA-COMP:12671"/>
        <dbReference type="ChEBI" id="CHEBI:15378"/>
        <dbReference type="ChEBI" id="CHEBI:65249"/>
        <dbReference type="ChEBI" id="CHEBI:78442"/>
        <dbReference type="ChEBI" id="CHEBI:78494"/>
        <dbReference type="ChEBI" id="CHEBI:133043"/>
        <dbReference type="EC" id="2.3.2.6"/>
    </reaction>
</comment>
<keyword evidence="7" id="KW-1185">Reference proteome</keyword>
<proteinExistence type="inferred from homology"/>
<dbReference type="InterPro" id="IPR004616">
    <property type="entry name" value="Leu/Phe-tRNA_Trfase"/>
</dbReference>
<dbReference type="AlphaFoldDB" id="A0A8J7SUJ4"/>
<dbReference type="NCBIfam" id="TIGR00667">
    <property type="entry name" value="aat"/>
    <property type="match status" value="1"/>
</dbReference>
<dbReference type="Pfam" id="PF03588">
    <property type="entry name" value="Leu_Phe_trans"/>
    <property type="match status" value="1"/>
</dbReference>
<dbReference type="PANTHER" id="PTHR30098">
    <property type="entry name" value="LEUCYL/PHENYLALANYL-TRNA--PROTEIN TRANSFERASE"/>
    <property type="match status" value="1"/>
</dbReference>
<organism evidence="6 7">
    <name type="scientific">Fuscibacter oryzae</name>
    <dbReference type="NCBI Taxonomy" id="2803939"/>
    <lineage>
        <taxon>Bacteria</taxon>
        <taxon>Pseudomonadati</taxon>
        <taxon>Pseudomonadota</taxon>
        <taxon>Alphaproteobacteria</taxon>
        <taxon>Rhodobacterales</taxon>
        <taxon>Paracoccaceae</taxon>
        <taxon>Fuscibacter</taxon>
    </lineage>
</organism>
<reference evidence="6" key="1">
    <citation type="submission" date="2021-01" db="EMBL/GenBank/DDBJ databases">
        <title>Genome seq and assembly of Tabrizicola sp. KVB23.</title>
        <authorList>
            <person name="Chhetri G."/>
        </authorList>
    </citation>
    <scope>NUCLEOTIDE SEQUENCE</scope>
    <source>
        <strain evidence="6">KVB23</strain>
    </source>
</reference>
<dbReference type="GO" id="GO:0030163">
    <property type="term" value="P:protein catabolic process"/>
    <property type="evidence" value="ECO:0007669"/>
    <property type="project" value="UniProtKB-UniRule"/>
</dbReference>
<evidence type="ECO:0000256" key="3">
    <source>
        <dbReference type="ARBA" id="ARBA00023315"/>
    </source>
</evidence>
<dbReference type="FunFam" id="3.40.630.70:FF:000001">
    <property type="entry name" value="Leucyl/phenylalanyl-tRNA--protein transferase"/>
    <property type="match status" value="1"/>
</dbReference>
<sequence>MVSTPRSRCSTCSWQSRISSRGITTSTGWKSGWPKSSPDPSRRGPTAPPQNPLRILAMAQTITPELLLKAYAMGLFPMAESRESADLRWIDPARRGVFPLDGFHISRSLRHAILRADYQVTVNRDFAGVLAACADRPETWINPEITRLYHALHGMGFCHSLEVWREGALVGGVYGVAIGGAFMGESMFSRATNGSKLALAWLMHRLRAGGFTLFDTQFLTPHLASLGAVEIPRAAYHARLEQAVERQAQFEPPGYQPLPPSVAAPSSAG</sequence>
<dbReference type="HAMAP" id="MF_00688">
    <property type="entry name" value="Leu_Phe_trans"/>
    <property type="match status" value="1"/>
</dbReference>
<protein>
    <recommendedName>
        <fullName evidence="4">Leucyl/phenylalanyl-tRNA--protein transferase</fullName>
        <ecNumber evidence="4">2.3.2.6</ecNumber>
    </recommendedName>
    <alternativeName>
        <fullName evidence="4">L/F-transferase</fullName>
    </alternativeName>
    <alternativeName>
        <fullName evidence="4">Leucyltransferase</fullName>
    </alternativeName>
    <alternativeName>
        <fullName evidence="4">Phenyalanyltransferase</fullName>
    </alternativeName>
</protein>
<keyword evidence="3 4" id="KW-0012">Acyltransferase</keyword>
<dbReference type="Gene3D" id="3.40.630.70">
    <property type="entry name" value="Leucyl/phenylalanyl-tRNA-protein transferase, C-terminal domain"/>
    <property type="match status" value="1"/>
</dbReference>
<dbReference type="SUPFAM" id="SSF55729">
    <property type="entry name" value="Acyl-CoA N-acyltransferases (Nat)"/>
    <property type="match status" value="1"/>
</dbReference>
<comment type="catalytic activity">
    <reaction evidence="4">
        <text>L-phenylalanyl-tRNA(Phe) + an N-terminal L-alpha-aminoacyl-[protein] = an N-terminal L-phenylalanyl-L-alpha-aminoacyl-[protein] + tRNA(Phe)</text>
        <dbReference type="Rhea" id="RHEA:43632"/>
        <dbReference type="Rhea" id="RHEA-COMP:9668"/>
        <dbReference type="Rhea" id="RHEA-COMP:9699"/>
        <dbReference type="Rhea" id="RHEA-COMP:10636"/>
        <dbReference type="Rhea" id="RHEA-COMP:10637"/>
        <dbReference type="ChEBI" id="CHEBI:78442"/>
        <dbReference type="ChEBI" id="CHEBI:78531"/>
        <dbReference type="ChEBI" id="CHEBI:78597"/>
        <dbReference type="ChEBI" id="CHEBI:83561"/>
        <dbReference type="EC" id="2.3.2.6"/>
    </reaction>
</comment>
<evidence type="ECO:0000313" key="6">
    <source>
        <dbReference type="EMBL" id="MBL4927691.1"/>
    </source>
</evidence>
<comment type="similarity">
    <text evidence="4">Belongs to the L/F-transferase family.</text>
</comment>
<evidence type="ECO:0000256" key="1">
    <source>
        <dbReference type="ARBA" id="ARBA00022490"/>
    </source>
</evidence>
<dbReference type="GO" id="GO:0008914">
    <property type="term" value="F:leucyl-tRNA--protein transferase activity"/>
    <property type="evidence" value="ECO:0007669"/>
    <property type="project" value="UniProtKB-UniRule"/>
</dbReference>
<dbReference type="GO" id="GO:0005737">
    <property type="term" value="C:cytoplasm"/>
    <property type="evidence" value="ECO:0007669"/>
    <property type="project" value="UniProtKB-SubCell"/>
</dbReference>
<dbReference type="InterPro" id="IPR042221">
    <property type="entry name" value="Leu/Phe-tRNA_Trfase_N"/>
</dbReference>
<dbReference type="PANTHER" id="PTHR30098:SF2">
    <property type="entry name" value="LEUCYL_PHENYLALANYL-TRNA--PROTEIN TRANSFERASE"/>
    <property type="match status" value="1"/>
</dbReference>
<dbReference type="Proteomes" id="UP000619033">
    <property type="component" value="Unassembled WGS sequence"/>
</dbReference>
<comment type="function">
    <text evidence="4">Functions in the N-end rule pathway of protein degradation where it conjugates Leu, Phe and, less efficiently, Met from aminoacyl-tRNAs to the N-termini of proteins containing an N-terminal arginine or lysine.</text>
</comment>